<keyword evidence="3" id="KW-1185">Reference proteome</keyword>
<evidence type="ECO:0000313" key="3">
    <source>
        <dbReference type="Proteomes" id="UP000460272"/>
    </source>
</evidence>
<accession>A0A6P2C759</accession>
<dbReference type="AlphaFoldDB" id="A0A6P2C759"/>
<name>A0A6P2C759_9ACTN</name>
<comment type="caution">
    <text evidence="2">The sequence shown here is derived from an EMBL/GenBank/DDBJ whole genome shotgun (WGS) entry which is preliminary data.</text>
</comment>
<dbReference type="InterPro" id="IPR010982">
    <property type="entry name" value="Lambda_DNA-bd_dom_sf"/>
</dbReference>
<dbReference type="EMBL" id="RPFW01000001">
    <property type="protein sequence ID" value="TVZ06325.1"/>
    <property type="molecule type" value="Genomic_DNA"/>
</dbReference>
<protein>
    <recommendedName>
        <fullName evidence="4">XRE family transcriptional regulator</fullName>
    </recommendedName>
</protein>
<feature type="compositionally biased region" description="Basic residues" evidence="1">
    <location>
        <begin position="110"/>
        <end position="119"/>
    </location>
</feature>
<reference evidence="2 3" key="1">
    <citation type="submission" date="2018-11" db="EMBL/GenBank/DDBJ databases">
        <title>Trebonia kvetii gen.nov., sp.nov., a novel acidophilic actinobacterium, and proposal of the new actinobacterial family Treboniaceae fam. nov.</title>
        <authorList>
            <person name="Rapoport D."/>
            <person name="Sagova-Mareckova M."/>
            <person name="Sedlacek I."/>
            <person name="Provaznik J."/>
            <person name="Kralova S."/>
            <person name="Pavlinic D."/>
            <person name="Benes V."/>
            <person name="Kopecky J."/>
        </authorList>
    </citation>
    <scope>NUCLEOTIDE SEQUENCE [LARGE SCALE GENOMIC DNA]</scope>
    <source>
        <strain evidence="2 3">15Tr583</strain>
    </source>
</reference>
<organism evidence="2 3">
    <name type="scientific">Trebonia kvetii</name>
    <dbReference type="NCBI Taxonomy" id="2480626"/>
    <lineage>
        <taxon>Bacteria</taxon>
        <taxon>Bacillati</taxon>
        <taxon>Actinomycetota</taxon>
        <taxon>Actinomycetes</taxon>
        <taxon>Streptosporangiales</taxon>
        <taxon>Treboniaceae</taxon>
        <taxon>Trebonia</taxon>
    </lineage>
</organism>
<sequence length="228" mass="24628">MARPEKPVRGTGPGADLARLLRRLRAQARMDYRSLAAKAGFAASTLAAAAAGGSPPTLDVALAFGGACGAAGPDLDEIKRLRELAVSVDQESERTWRVRETARAVDRARARSTPKKKRPVSQPAPDPDGSSAQFMRQLRALRVWDGEPSSREIAHRAIRARSYEMPPSRTTISEALSPRRGHLPALSVVRAIVDACSGPVDDWTDAWRAIRLRELGYEGEGEGEAQLG</sequence>
<dbReference type="SUPFAM" id="SSF47413">
    <property type="entry name" value="lambda repressor-like DNA-binding domains"/>
    <property type="match status" value="1"/>
</dbReference>
<feature type="compositionally biased region" description="Basic and acidic residues" evidence="1">
    <location>
        <begin position="99"/>
        <end position="109"/>
    </location>
</feature>
<feature type="region of interest" description="Disordered" evidence="1">
    <location>
        <begin position="99"/>
        <end position="132"/>
    </location>
</feature>
<dbReference type="OrthoDB" id="3429291at2"/>
<evidence type="ECO:0000313" key="2">
    <source>
        <dbReference type="EMBL" id="TVZ06325.1"/>
    </source>
</evidence>
<dbReference type="Proteomes" id="UP000460272">
    <property type="component" value="Unassembled WGS sequence"/>
</dbReference>
<dbReference type="GO" id="GO:0003677">
    <property type="term" value="F:DNA binding"/>
    <property type="evidence" value="ECO:0007669"/>
    <property type="project" value="InterPro"/>
</dbReference>
<proteinExistence type="predicted"/>
<gene>
    <name evidence="2" type="ORF">EAS64_02530</name>
</gene>
<evidence type="ECO:0000256" key="1">
    <source>
        <dbReference type="SAM" id="MobiDB-lite"/>
    </source>
</evidence>
<evidence type="ECO:0008006" key="4">
    <source>
        <dbReference type="Google" id="ProtNLM"/>
    </source>
</evidence>
<dbReference type="Pfam" id="PF13560">
    <property type="entry name" value="HTH_31"/>
    <property type="match status" value="1"/>
</dbReference>